<proteinExistence type="predicted"/>
<gene>
    <name evidence="1" type="ORF">PODLI_1B032402</name>
</gene>
<dbReference type="EMBL" id="OX395126">
    <property type="protein sequence ID" value="CAI5762059.1"/>
    <property type="molecule type" value="Genomic_DNA"/>
</dbReference>
<dbReference type="AlphaFoldDB" id="A0AA35JNH2"/>
<evidence type="ECO:0000313" key="2">
    <source>
        <dbReference type="Proteomes" id="UP001178461"/>
    </source>
</evidence>
<evidence type="ECO:0000313" key="1">
    <source>
        <dbReference type="EMBL" id="CAI5762059.1"/>
    </source>
</evidence>
<accession>A0AA35JNH2</accession>
<dbReference type="Proteomes" id="UP001178461">
    <property type="component" value="Chromosome 1"/>
</dbReference>
<reference evidence="1" key="1">
    <citation type="submission" date="2022-12" db="EMBL/GenBank/DDBJ databases">
        <authorList>
            <person name="Alioto T."/>
            <person name="Alioto T."/>
            <person name="Gomez Garrido J."/>
        </authorList>
    </citation>
    <scope>NUCLEOTIDE SEQUENCE</scope>
</reference>
<name>A0AA35JNH2_9SAUR</name>
<protein>
    <submittedName>
        <fullName evidence="1">Uncharacterized protein</fullName>
    </submittedName>
</protein>
<feature type="non-terminal residue" evidence="1">
    <location>
        <position position="1"/>
    </location>
</feature>
<keyword evidence="2" id="KW-1185">Reference proteome</keyword>
<sequence length="53" mass="5964">GLQLLSSGTQCNPDIVELQIQFLMLDQQKFCPASIPELLDWLCFSPSLLIQDL</sequence>
<organism evidence="1 2">
    <name type="scientific">Podarcis lilfordi</name>
    <name type="common">Lilford's wall lizard</name>
    <dbReference type="NCBI Taxonomy" id="74358"/>
    <lineage>
        <taxon>Eukaryota</taxon>
        <taxon>Metazoa</taxon>
        <taxon>Chordata</taxon>
        <taxon>Craniata</taxon>
        <taxon>Vertebrata</taxon>
        <taxon>Euteleostomi</taxon>
        <taxon>Lepidosauria</taxon>
        <taxon>Squamata</taxon>
        <taxon>Bifurcata</taxon>
        <taxon>Unidentata</taxon>
        <taxon>Episquamata</taxon>
        <taxon>Laterata</taxon>
        <taxon>Lacertibaenia</taxon>
        <taxon>Lacertidae</taxon>
        <taxon>Podarcis</taxon>
    </lineage>
</organism>